<feature type="region of interest" description="Disordered" evidence="1">
    <location>
        <begin position="1"/>
        <end position="27"/>
    </location>
</feature>
<dbReference type="OrthoDB" id="16851at2759"/>
<protein>
    <submittedName>
        <fullName evidence="2">Uncharacterized protein</fullName>
    </submittedName>
</protein>
<proteinExistence type="predicted"/>
<reference evidence="2 3" key="1">
    <citation type="journal article" date="2019" name="Nat. Ecol. Evol.">
        <title>Megaphylogeny resolves global patterns of mushroom evolution.</title>
        <authorList>
            <person name="Varga T."/>
            <person name="Krizsan K."/>
            <person name="Foldi C."/>
            <person name="Dima B."/>
            <person name="Sanchez-Garcia M."/>
            <person name="Sanchez-Ramirez S."/>
            <person name="Szollosi G.J."/>
            <person name="Szarkandi J.G."/>
            <person name="Papp V."/>
            <person name="Albert L."/>
            <person name="Andreopoulos W."/>
            <person name="Angelini C."/>
            <person name="Antonin V."/>
            <person name="Barry K.W."/>
            <person name="Bougher N.L."/>
            <person name="Buchanan P."/>
            <person name="Buyck B."/>
            <person name="Bense V."/>
            <person name="Catcheside P."/>
            <person name="Chovatia M."/>
            <person name="Cooper J."/>
            <person name="Damon W."/>
            <person name="Desjardin D."/>
            <person name="Finy P."/>
            <person name="Geml J."/>
            <person name="Haridas S."/>
            <person name="Hughes K."/>
            <person name="Justo A."/>
            <person name="Karasinski D."/>
            <person name="Kautmanova I."/>
            <person name="Kiss B."/>
            <person name="Kocsube S."/>
            <person name="Kotiranta H."/>
            <person name="LaButti K.M."/>
            <person name="Lechner B.E."/>
            <person name="Liimatainen K."/>
            <person name="Lipzen A."/>
            <person name="Lukacs Z."/>
            <person name="Mihaltcheva S."/>
            <person name="Morgado L.N."/>
            <person name="Niskanen T."/>
            <person name="Noordeloos M.E."/>
            <person name="Ohm R.A."/>
            <person name="Ortiz-Santana B."/>
            <person name="Ovrebo C."/>
            <person name="Racz N."/>
            <person name="Riley R."/>
            <person name="Savchenko A."/>
            <person name="Shiryaev A."/>
            <person name="Soop K."/>
            <person name="Spirin V."/>
            <person name="Szebenyi C."/>
            <person name="Tomsovsky M."/>
            <person name="Tulloss R.E."/>
            <person name="Uehling J."/>
            <person name="Grigoriev I.V."/>
            <person name="Vagvolgyi C."/>
            <person name="Papp T."/>
            <person name="Martin F.M."/>
            <person name="Miettinen O."/>
            <person name="Hibbett D.S."/>
            <person name="Nagy L.G."/>
        </authorList>
    </citation>
    <scope>NUCLEOTIDE SEQUENCE [LARGE SCALE GENOMIC DNA]</scope>
    <source>
        <strain evidence="2 3">CBS 309.79</strain>
    </source>
</reference>
<sequence length="419" mass="44951">MTQEKTTANHNASIPSSTCAASNRETDSDALNVELANPTPSSTSSIQPTSRSLSHLLDLTGLNTQPSITARFDEIAQSLILRHHLNLTNGQTSEDYSILEVEFYLLKPGLHVDPFTHGAEEQRRAGRWYFHRAPKPGGGVSMTGWRDGTRKGLDLTFGGPVDASAAAVSSSADPVKETRGGILLRTLMRRSDSQVICGPSLLADEVISKSGAASIRDLVQEVWAGDTYAFGNTGNDSVNSINRQVTLSVRKNDTSAPRAKVPTLYSSPRIGLDLSNPTVTPTSDHPRVVYVSKSYRYFTQPALFGDKGRVHSFVGVYSHLLAGHARSPTGPEWDTASLSSCIASILSMRPELALKYVGHFHANEPGDLEALKQYVGKAGKGASGSPAAFLGMMGVLVEGQRVGAGNTKQPTLFFGRKTK</sequence>
<keyword evidence="3" id="KW-1185">Reference proteome</keyword>
<organism evidence="2 3">
    <name type="scientific">Pterulicium gracile</name>
    <dbReference type="NCBI Taxonomy" id="1884261"/>
    <lineage>
        <taxon>Eukaryota</taxon>
        <taxon>Fungi</taxon>
        <taxon>Dikarya</taxon>
        <taxon>Basidiomycota</taxon>
        <taxon>Agaricomycotina</taxon>
        <taxon>Agaricomycetes</taxon>
        <taxon>Agaricomycetidae</taxon>
        <taxon>Agaricales</taxon>
        <taxon>Pleurotineae</taxon>
        <taxon>Pterulaceae</taxon>
        <taxon>Pterulicium</taxon>
    </lineage>
</organism>
<evidence type="ECO:0000313" key="3">
    <source>
        <dbReference type="Proteomes" id="UP000305067"/>
    </source>
</evidence>
<evidence type="ECO:0000256" key="1">
    <source>
        <dbReference type="SAM" id="MobiDB-lite"/>
    </source>
</evidence>
<dbReference type="AlphaFoldDB" id="A0A5C3Q1J7"/>
<dbReference type="Proteomes" id="UP000305067">
    <property type="component" value="Unassembled WGS sequence"/>
</dbReference>
<dbReference type="EMBL" id="ML178877">
    <property type="protein sequence ID" value="TFK95691.1"/>
    <property type="molecule type" value="Genomic_DNA"/>
</dbReference>
<evidence type="ECO:0000313" key="2">
    <source>
        <dbReference type="EMBL" id="TFK95691.1"/>
    </source>
</evidence>
<dbReference type="STRING" id="1884261.A0A5C3Q1J7"/>
<name>A0A5C3Q1J7_9AGAR</name>
<gene>
    <name evidence="2" type="ORF">BDV98DRAFT_517263</name>
</gene>
<accession>A0A5C3Q1J7</accession>
<feature type="compositionally biased region" description="Polar residues" evidence="1">
    <location>
        <begin position="1"/>
        <end position="23"/>
    </location>
</feature>